<dbReference type="EMBL" id="BAAFGK010000004">
    <property type="protein sequence ID" value="GAB0057008.1"/>
    <property type="molecule type" value="Genomic_DNA"/>
</dbReference>
<dbReference type="InterPro" id="IPR029063">
    <property type="entry name" value="SAM-dependent_MTases_sf"/>
</dbReference>
<dbReference type="InterPro" id="IPR029044">
    <property type="entry name" value="Nucleotide-diphossugar_trans"/>
</dbReference>
<evidence type="ECO:0000313" key="1">
    <source>
        <dbReference type="EMBL" id="GAB0057008.1"/>
    </source>
</evidence>
<protein>
    <recommendedName>
        <fullName evidence="3">Glycosyltransferase (GlcNAc)</fullName>
    </recommendedName>
</protein>
<dbReference type="InterPro" id="IPR021067">
    <property type="entry name" value="Glycosyltransferase"/>
</dbReference>
<dbReference type="SUPFAM" id="SSF53448">
    <property type="entry name" value="Nucleotide-diphospho-sugar transferases"/>
    <property type="match status" value="1"/>
</dbReference>
<dbReference type="Gene3D" id="3.90.550.10">
    <property type="entry name" value="Spore Coat Polysaccharide Biosynthesis Protein SpsA, Chain A"/>
    <property type="match status" value="1"/>
</dbReference>
<evidence type="ECO:0000313" key="2">
    <source>
        <dbReference type="Proteomes" id="UP001628193"/>
    </source>
</evidence>
<organism evidence="1 2">
    <name type="scientific">Candidatus Magnetaquiglobus chichijimensis</name>
    <dbReference type="NCBI Taxonomy" id="3141448"/>
    <lineage>
        <taxon>Bacteria</taxon>
        <taxon>Pseudomonadati</taxon>
        <taxon>Pseudomonadota</taxon>
        <taxon>Magnetococcia</taxon>
        <taxon>Magnetococcales</taxon>
        <taxon>Candidatus Magnetaquicoccaceae</taxon>
        <taxon>Candidatus Magnetaquiglobus</taxon>
    </lineage>
</organism>
<dbReference type="RefSeq" id="WP_420904720.1">
    <property type="nucleotide sequence ID" value="NZ_BAAFGK010000004.1"/>
</dbReference>
<dbReference type="PANTHER" id="PTHR34496:SF10">
    <property type="entry name" value="GLCNAC TRANSFERASE"/>
    <property type="match status" value="1"/>
</dbReference>
<dbReference type="Proteomes" id="UP001628193">
    <property type="component" value="Unassembled WGS sequence"/>
</dbReference>
<comment type="caution">
    <text evidence="1">The sequence shown here is derived from an EMBL/GenBank/DDBJ whole genome shotgun (WGS) entry which is preliminary data.</text>
</comment>
<reference evidence="1 2" key="1">
    <citation type="submission" date="2024-09" db="EMBL/GenBank/DDBJ databases">
        <title>Draft genome sequence of Candidatus Magnetaquicoccaceae bacterium FCR-1.</title>
        <authorList>
            <person name="Shimoshige H."/>
            <person name="Shimamura S."/>
            <person name="Taoka A."/>
            <person name="Kobayashi H."/>
            <person name="Maekawa T."/>
        </authorList>
    </citation>
    <scope>NUCLEOTIDE SEQUENCE [LARGE SCALE GENOMIC DNA]</scope>
    <source>
        <strain evidence="1 2">FCR-1</strain>
    </source>
</reference>
<name>A0ABQ0C803_9PROT</name>
<gene>
    <name evidence="1" type="ORF">SIID45300_01328</name>
</gene>
<accession>A0ABQ0C803</accession>
<keyword evidence="2" id="KW-1185">Reference proteome</keyword>
<sequence length="524" mass="59487">MDHVATATLFVSIASYRDSECAPTLVDLFAKARHPERVSVGVLWQILPDVDGPEFTAVPDAWRDQVRGRIVPVAESRGACWARSLIQTDLFGNEAYFLQIDSHTRFDPDWDVKLIRMLHACPSPKPVLSTHPNKYLPPDERLAKGLPHLRAKKFNRDGILIPQGEYLALDPKPEQPPPAAFIGAGMVFAKGSMVNEVPYDPYLYFHGEEITLSARLWTHGYDLFTPNDVILYHDYTERERNKHWDDHRGDWNRMHKNAVARLEHLLEVRPSTDPEVLREIERYGMGQVRTLDGYMAYADVDLRRRVIGTRGSDGHFPSHPPTFGIGVEIERIFTRIHAENTWGSRETRSGEGSELRATSELRARLEQTLARLGVRVLVDAGCGDLNWMAGVSKGLDLYLGYDVVEEMIRHNRTLHGDRANHLFGVAEICHTVLPRADGILCRNVLTHLPNDLVLKALRNFKRGESRHLLATTFPNAVNEETTLGHWHKVNLTAPPFALPEPILLIPDGKARHERFLGVWRLADW</sequence>
<dbReference type="SUPFAM" id="SSF53335">
    <property type="entry name" value="S-adenosyl-L-methionine-dependent methyltransferases"/>
    <property type="match status" value="1"/>
</dbReference>
<dbReference type="Gene3D" id="3.40.50.150">
    <property type="entry name" value="Vaccinia Virus protein VP39"/>
    <property type="match status" value="1"/>
</dbReference>
<proteinExistence type="predicted"/>
<dbReference type="PANTHER" id="PTHR34496">
    <property type="entry name" value="GLCNAC TRANSFERASE-RELATED"/>
    <property type="match status" value="1"/>
</dbReference>
<dbReference type="Pfam" id="PF11397">
    <property type="entry name" value="GlcNAc"/>
    <property type="match status" value="2"/>
</dbReference>
<evidence type="ECO:0008006" key="3">
    <source>
        <dbReference type="Google" id="ProtNLM"/>
    </source>
</evidence>